<dbReference type="Pfam" id="PF17805">
    <property type="entry name" value="AsnC_trans_reg2"/>
    <property type="match status" value="1"/>
</dbReference>
<evidence type="ECO:0000259" key="7">
    <source>
        <dbReference type="Pfam" id="PF22451"/>
    </source>
</evidence>
<accession>A0A8J6N074</accession>
<dbReference type="EMBL" id="JACNJD010000223">
    <property type="protein sequence ID" value="MBC8177671.1"/>
    <property type="molecule type" value="Genomic_DNA"/>
</dbReference>
<dbReference type="Proteomes" id="UP000650524">
    <property type="component" value="Unassembled WGS sequence"/>
</dbReference>
<feature type="domain" description="Siroheme decarboxylase AsnC-like ligand binding" evidence="6">
    <location>
        <begin position="66"/>
        <end position="141"/>
    </location>
</feature>
<protein>
    <recommendedName>
        <fullName evidence="4">siroheme decarboxylase</fullName>
        <ecNumber evidence="4">4.1.1.111</ecNumber>
    </recommendedName>
</protein>
<comment type="pathway">
    <text evidence="2">Porphyrin-containing compound metabolism.</text>
</comment>
<dbReference type="AlphaFoldDB" id="A0A8J6N074"/>
<reference evidence="8 9" key="1">
    <citation type="submission" date="2020-08" db="EMBL/GenBank/DDBJ databases">
        <title>Bridging the membrane lipid divide: bacteria of the FCB group superphylum have the potential to synthesize archaeal ether lipids.</title>
        <authorList>
            <person name="Villanueva L."/>
            <person name="Von Meijenfeldt F.A.B."/>
            <person name="Westbye A.B."/>
            <person name="Yadav S."/>
            <person name="Hopmans E.C."/>
            <person name="Dutilh B.E."/>
            <person name="Sinninghe Damste J.S."/>
        </authorList>
    </citation>
    <scope>NUCLEOTIDE SEQUENCE [LARGE SCALE GENOMIC DNA]</scope>
    <source>
        <strain evidence="8">NIOZ-UU27</strain>
    </source>
</reference>
<dbReference type="PANTHER" id="PTHR43413:SF1">
    <property type="entry name" value="SIROHEME DECARBOXYLASE NIRL SUBUNIT"/>
    <property type="match status" value="1"/>
</dbReference>
<dbReference type="GO" id="GO:0016829">
    <property type="term" value="F:lyase activity"/>
    <property type="evidence" value="ECO:0007669"/>
    <property type="project" value="UniProtKB-KW"/>
</dbReference>
<evidence type="ECO:0000256" key="2">
    <source>
        <dbReference type="ARBA" id="ARBA00023444"/>
    </source>
</evidence>
<feature type="domain" description="Siroheme decarboxylase NirL-like HTH" evidence="7">
    <location>
        <begin position="5"/>
        <end position="51"/>
    </location>
</feature>
<dbReference type="EC" id="4.1.1.111" evidence="4"/>
<organism evidence="8 9">
    <name type="scientific">Candidatus Desulfacyla euxinica</name>
    <dbReference type="NCBI Taxonomy" id="2841693"/>
    <lineage>
        <taxon>Bacteria</taxon>
        <taxon>Deltaproteobacteria</taxon>
        <taxon>Candidatus Desulfacyla</taxon>
    </lineage>
</organism>
<evidence type="ECO:0000256" key="1">
    <source>
        <dbReference type="ARBA" id="ARBA00023239"/>
    </source>
</evidence>
<comment type="similarity">
    <text evidence="3">Belongs to the Ahb/Nir family.</text>
</comment>
<evidence type="ECO:0000259" key="6">
    <source>
        <dbReference type="Pfam" id="PF17805"/>
    </source>
</evidence>
<evidence type="ECO:0000256" key="4">
    <source>
        <dbReference type="ARBA" id="ARBA00023471"/>
    </source>
</evidence>
<comment type="catalytic activity">
    <reaction evidence="5">
        <text>siroheme + 2 H(+) = 12,18-didecarboxysiroheme + 2 CO2</text>
        <dbReference type="Rhea" id="RHEA:19093"/>
        <dbReference type="ChEBI" id="CHEBI:15378"/>
        <dbReference type="ChEBI" id="CHEBI:16526"/>
        <dbReference type="ChEBI" id="CHEBI:60052"/>
        <dbReference type="ChEBI" id="CHEBI:140497"/>
        <dbReference type="EC" id="4.1.1.111"/>
    </reaction>
</comment>
<dbReference type="InterPro" id="IPR053953">
    <property type="entry name" value="NirdL-like_HTH"/>
</dbReference>
<dbReference type="InterPro" id="IPR036388">
    <property type="entry name" value="WH-like_DNA-bd_sf"/>
</dbReference>
<proteinExistence type="inferred from homology"/>
<dbReference type="Gene3D" id="3.30.70.3460">
    <property type="match status" value="1"/>
</dbReference>
<dbReference type="InterPro" id="IPR040523">
    <property type="entry name" value="AsnC_trans_reg2"/>
</dbReference>
<evidence type="ECO:0000256" key="5">
    <source>
        <dbReference type="ARBA" id="ARBA00048470"/>
    </source>
</evidence>
<evidence type="ECO:0000313" key="9">
    <source>
        <dbReference type="Proteomes" id="UP000650524"/>
    </source>
</evidence>
<name>A0A8J6N074_9DELT</name>
<comment type="caution">
    <text evidence="8">The sequence shown here is derived from an EMBL/GenBank/DDBJ whole genome shotgun (WGS) entry which is preliminary data.</text>
</comment>
<dbReference type="InterPro" id="IPR050684">
    <property type="entry name" value="HTH-Siroheme_Decarb"/>
</dbReference>
<sequence>MNKTDRNILNEIQSDFPISSRPYHDLGIRLNLTENEVIEAVGRLKAEGVIRRIGGNFHSAHLNFVSTLCAAKVPEDKIDMFVDVVNAYPGVTHNYLRKNAYNIWFTFIAEDMAHIDNALREIAEMTGVTEILNLPAEKMFKIKVDFEV</sequence>
<gene>
    <name evidence="8" type="ORF">H8E19_09730</name>
</gene>
<dbReference type="Gene3D" id="1.10.10.10">
    <property type="entry name" value="Winged helix-like DNA-binding domain superfamily/Winged helix DNA-binding domain"/>
    <property type="match status" value="1"/>
</dbReference>
<evidence type="ECO:0000256" key="3">
    <source>
        <dbReference type="ARBA" id="ARBA00023457"/>
    </source>
</evidence>
<evidence type="ECO:0000313" key="8">
    <source>
        <dbReference type="EMBL" id="MBC8177671.1"/>
    </source>
</evidence>
<keyword evidence="1" id="KW-0456">Lyase</keyword>
<dbReference type="Pfam" id="PF22451">
    <property type="entry name" value="NirdL-like_HTH"/>
    <property type="match status" value="1"/>
</dbReference>
<dbReference type="PANTHER" id="PTHR43413">
    <property type="entry name" value="TRANSCRIPTIONAL REGULATOR, ASNC FAMILY"/>
    <property type="match status" value="1"/>
</dbReference>